<evidence type="ECO:0000313" key="13">
    <source>
        <dbReference type="Ensembl" id="ENSACIP00000000338.1"/>
    </source>
</evidence>
<dbReference type="InterPro" id="IPR003599">
    <property type="entry name" value="Ig_sub"/>
</dbReference>
<dbReference type="InterPro" id="IPR007110">
    <property type="entry name" value="Ig-like_dom"/>
</dbReference>
<dbReference type="InterPro" id="IPR013106">
    <property type="entry name" value="Ig_V-set"/>
</dbReference>
<evidence type="ECO:0000256" key="11">
    <source>
        <dbReference type="SAM" id="MobiDB-lite"/>
    </source>
</evidence>
<evidence type="ECO:0000256" key="8">
    <source>
        <dbReference type="ARBA" id="ARBA00023170"/>
    </source>
</evidence>
<reference evidence="13" key="2">
    <citation type="submission" date="2025-09" db="UniProtKB">
        <authorList>
            <consortium name="Ensembl"/>
        </authorList>
    </citation>
    <scope>IDENTIFICATION</scope>
</reference>
<keyword evidence="4" id="KW-0732">Signal</keyword>
<sequence length="100" mass="11352">GKMTVYAVGTVRESVELPFKAEVSNPEDVTVEWKHKDKKVHEYQREQHQSHIQGRSEMNTDPLRTGDLSLTLKDLQLSDSGVYTCTVCNKDGLVLLQKHV</sequence>
<evidence type="ECO:0000259" key="12">
    <source>
        <dbReference type="PROSITE" id="PS50835"/>
    </source>
</evidence>
<keyword evidence="10" id="KW-0393">Immunoglobulin domain</keyword>
<evidence type="ECO:0000256" key="7">
    <source>
        <dbReference type="ARBA" id="ARBA00023157"/>
    </source>
</evidence>
<evidence type="ECO:0000256" key="10">
    <source>
        <dbReference type="ARBA" id="ARBA00023319"/>
    </source>
</evidence>
<dbReference type="InterPro" id="IPR003598">
    <property type="entry name" value="Ig_sub2"/>
</dbReference>
<dbReference type="SMART" id="SM00408">
    <property type="entry name" value="IGc2"/>
    <property type="match status" value="1"/>
</dbReference>
<dbReference type="PROSITE" id="PS50835">
    <property type="entry name" value="IG_LIKE"/>
    <property type="match status" value="1"/>
</dbReference>
<evidence type="ECO:0000256" key="3">
    <source>
        <dbReference type="ARBA" id="ARBA00022692"/>
    </source>
</evidence>
<keyword evidence="3" id="KW-0812">Transmembrane</keyword>
<keyword evidence="14" id="KW-1185">Reference proteome</keyword>
<feature type="compositionally biased region" description="Polar residues" evidence="11">
    <location>
        <begin position="50"/>
        <end position="59"/>
    </location>
</feature>
<dbReference type="AlphaFoldDB" id="A0A3Q0QQP1"/>
<evidence type="ECO:0000313" key="14">
    <source>
        <dbReference type="Proteomes" id="UP000261340"/>
    </source>
</evidence>
<dbReference type="PANTHER" id="PTHR25466:SF14">
    <property type="entry name" value="BUTYROPHILIN SUBFAMILY 2 MEMBER A2-LIKE-RELATED"/>
    <property type="match status" value="1"/>
</dbReference>
<comment type="subcellular location">
    <subcellularLocation>
        <location evidence="1">Cell membrane</location>
        <topology evidence="1">Single-pass type I membrane protein</topology>
    </subcellularLocation>
</comment>
<dbReference type="STRING" id="61819.ENSACIP00000000338"/>
<dbReference type="InterPro" id="IPR036179">
    <property type="entry name" value="Ig-like_dom_sf"/>
</dbReference>
<dbReference type="InterPro" id="IPR051713">
    <property type="entry name" value="T-cell_Activation_Regulation"/>
</dbReference>
<dbReference type="InterPro" id="IPR013783">
    <property type="entry name" value="Ig-like_fold"/>
</dbReference>
<evidence type="ECO:0000256" key="5">
    <source>
        <dbReference type="ARBA" id="ARBA00022989"/>
    </source>
</evidence>
<proteinExistence type="predicted"/>
<dbReference type="GO" id="GO:0006955">
    <property type="term" value="P:immune response"/>
    <property type="evidence" value="ECO:0007669"/>
    <property type="project" value="TreeGrafter"/>
</dbReference>
<evidence type="ECO:0000256" key="6">
    <source>
        <dbReference type="ARBA" id="ARBA00023136"/>
    </source>
</evidence>
<dbReference type="Gene3D" id="2.60.40.10">
    <property type="entry name" value="Immunoglobulins"/>
    <property type="match status" value="1"/>
</dbReference>
<feature type="domain" description="Ig-like" evidence="12">
    <location>
        <begin position="1"/>
        <end position="100"/>
    </location>
</feature>
<dbReference type="SMART" id="SM00409">
    <property type="entry name" value="IG"/>
    <property type="match status" value="1"/>
</dbReference>
<dbReference type="GO" id="GO:0071222">
    <property type="term" value="P:cellular response to lipopolysaccharide"/>
    <property type="evidence" value="ECO:0007669"/>
    <property type="project" value="TreeGrafter"/>
</dbReference>
<dbReference type="GO" id="GO:0031295">
    <property type="term" value="P:T cell costimulation"/>
    <property type="evidence" value="ECO:0007669"/>
    <property type="project" value="TreeGrafter"/>
</dbReference>
<dbReference type="SUPFAM" id="SSF48726">
    <property type="entry name" value="Immunoglobulin"/>
    <property type="match status" value="1"/>
</dbReference>
<keyword evidence="8" id="KW-0675">Receptor</keyword>
<keyword evidence="9" id="KW-0325">Glycoprotein</keyword>
<feature type="region of interest" description="Disordered" evidence="11">
    <location>
        <begin position="42"/>
        <end position="63"/>
    </location>
</feature>
<dbReference type="GO" id="GO:0042130">
    <property type="term" value="P:negative regulation of T cell proliferation"/>
    <property type="evidence" value="ECO:0007669"/>
    <property type="project" value="TreeGrafter"/>
</dbReference>
<dbReference type="PANTHER" id="PTHR25466">
    <property type="entry name" value="T-LYMPHOCYTE ACTIVATION ANTIGEN"/>
    <property type="match status" value="1"/>
</dbReference>
<accession>A0A3Q0QQP1</accession>
<evidence type="ECO:0000256" key="1">
    <source>
        <dbReference type="ARBA" id="ARBA00004251"/>
    </source>
</evidence>
<evidence type="ECO:0000256" key="2">
    <source>
        <dbReference type="ARBA" id="ARBA00022475"/>
    </source>
</evidence>
<dbReference type="GO" id="GO:0042102">
    <property type="term" value="P:positive regulation of T cell proliferation"/>
    <property type="evidence" value="ECO:0007669"/>
    <property type="project" value="TreeGrafter"/>
</dbReference>
<evidence type="ECO:0000256" key="9">
    <source>
        <dbReference type="ARBA" id="ARBA00023180"/>
    </source>
</evidence>
<dbReference type="SMART" id="SM00406">
    <property type="entry name" value="IGv"/>
    <property type="match status" value="1"/>
</dbReference>
<keyword evidence="6" id="KW-0472">Membrane</keyword>
<protein>
    <recommendedName>
        <fullName evidence="12">Ig-like domain-containing protein</fullName>
    </recommendedName>
</protein>
<evidence type="ECO:0000256" key="4">
    <source>
        <dbReference type="ARBA" id="ARBA00022729"/>
    </source>
</evidence>
<dbReference type="Ensembl" id="ENSACIT00000000356.1">
    <property type="protein sequence ID" value="ENSACIP00000000338.1"/>
    <property type="gene ID" value="ENSACIG00000000319.1"/>
</dbReference>
<dbReference type="GeneTree" id="ENSGT00940000168410"/>
<organism evidence="13 14">
    <name type="scientific">Amphilophus citrinellus</name>
    <name type="common">Midas cichlid</name>
    <name type="synonym">Cichlasoma citrinellum</name>
    <dbReference type="NCBI Taxonomy" id="61819"/>
    <lineage>
        <taxon>Eukaryota</taxon>
        <taxon>Metazoa</taxon>
        <taxon>Chordata</taxon>
        <taxon>Craniata</taxon>
        <taxon>Vertebrata</taxon>
        <taxon>Euteleostomi</taxon>
        <taxon>Actinopterygii</taxon>
        <taxon>Neopterygii</taxon>
        <taxon>Teleostei</taxon>
        <taxon>Neoteleostei</taxon>
        <taxon>Acanthomorphata</taxon>
        <taxon>Ovalentaria</taxon>
        <taxon>Cichlomorphae</taxon>
        <taxon>Cichliformes</taxon>
        <taxon>Cichlidae</taxon>
        <taxon>New World cichlids</taxon>
        <taxon>Cichlasomatinae</taxon>
        <taxon>Heroini</taxon>
        <taxon>Amphilophus</taxon>
    </lineage>
</organism>
<dbReference type="Pfam" id="PF07686">
    <property type="entry name" value="V-set"/>
    <property type="match status" value="1"/>
</dbReference>
<keyword evidence="7" id="KW-1015">Disulfide bond</keyword>
<dbReference type="GO" id="GO:0009897">
    <property type="term" value="C:external side of plasma membrane"/>
    <property type="evidence" value="ECO:0007669"/>
    <property type="project" value="TreeGrafter"/>
</dbReference>
<keyword evidence="5" id="KW-1133">Transmembrane helix</keyword>
<keyword evidence="2" id="KW-1003">Cell membrane</keyword>
<dbReference type="GO" id="GO:0007166">
    <property type="term" value="P:cell surface receptor signaling pathway"/>
    <property type="evidence" value="ECO:0007669"/>
    <property type="project" value="TreeGrafter"/>
</dbReference>
<reference evidence="13" key="1">
    <citation type="submission" date="2025-08" db="UniProtKB">
        <authorList>
            <consortium name="Ensembl"/>
        </authorList>
    </citation>
    <scope>IDENTIFICATION</scope>
</reference>
<name>A0A3Q0QQP1_AMPCI</name>
<dbReference type="Proteomes" id="UP000261340">
    <property type="component" value="Unplaced"/>
</dbReference>